<reference evidence="1" key="2">
    <citation type="journal article" date="2015" name="Fish Shellfish Immunol.">
        <title>Early steps in the European eel (Anguilla anguilla)-Vibrio vulnificus interaction in the gills: Role of the RtxA13 toxin.</title>
        <authorList>
            <person name="Callol A."/>
            <person name="Pajuelo D."/>
            <person name="Ebbesson L."/>
            <person name="Teles M."/>
            <person name="MacKenzie S."/>
            <person name="Amaro C."/>
        </authorList>
    </citation>
    <scope>NUCLEOTIDE SEQUENCE</scope>
</reference>
<protein>
    <submittedName>
        <fullName evidence="1">Uncharacterized protein</fullName>
    </submittedName>
</protein>
<organism evidence="1">
    <name type="scientific">Anguilla anguilla</name>
    <name type="common">European freshwater eel</name>
    <name type="synonym">Muraena anguilla</name>
    <dbReference type="NCBI Taxonomy" id="7936"/>
    <lineage>
        <taxon>Eukaryota</taxon>
        <taxon>Metazoa</taxon>
        <taxon>Chordata</taxon>
        <taxon>Craniata</taxon>
        <taxon>Vertebrata</taxon>
        <taxon>Euteleostomi</taxon>
        <taxon>Actinopterygii</taxon>
        <taxon>Neopterygii</taxon>
        <taxon>Teleostei</taxon>
        <taxon>Anguilliformes</taxon>
        <taxon>Anguillidae</taxon>
        <taxon>Anguilla</taxon>
    </lineage>
</organism>
<dbReference type="AlphaFoldDB" id="A0A0E9TV04"/>
<name>A0A0E9TV04_ANGAN</name>
<proteinExistence type="predicted"/>
<dbReference type="EMBL" id="GBXM01051053">
    <property type="protein sequence ID" value="JAH57524.1"/>
    <property type="molecule type" value="Transcribed_RNA"/>
</dbReference>
<accession>A0A0E9TV04</accession>
<sequence>MPSLSAIRMVTEPVGKATSEACSTVQNCKRKINDGTLCWRRPCLSGERVNKRPGSLWPLEILPTLTHNHNLEA</sequence>
<reference evidence="1" key="1">
    <citation type="submission" date="2014-11" db="EMBL/GenBank/DDBJ databases">
        <authorList>
            <person name="Amaro Gonzalez C."/>
        </authorList>
    </citation>
    <scope>NUCLEOTIDE SEQUENCE</scope>
</reference>
<evidence type="ECO:0000313" key="1">
    <source>
        <dbReference type="EMBL" id="JAH57524.1"/>
    </source>
</evidence>